<protein>
    <submittedName>
        <fullName evidence="6">DNA-binding transcriptional regulator, LysR family</fullName>
    </submittedName>
</protein>
<dbReference type="PROSITE" id="PS50931">
    <property type="entry name" value="HTH_LYSR"/>
    <property type="match status" value="1"/>
</dbReference>
<evidence type="ECO:0000256" key="4">
    <source>
        <dbReference type="ARBA" id="ARBA00023163"/>
    </source>
</evidence>
<dbReference type="PANTHER" id="PTHR30118">
    <property type="entry name" value="HTH-TYPE TRANSCRIPTIONAL REGULATOR LEUO-RELATED"/>
    <property type="match status" value="1"/>
</dbReference>
<dbReference type="CDD" id="cd08417">
    <property type="entry name" value="PBP2_Nitroaromatics_like"/>
    <property type="match status" value="1"/>
</dbReference>
<dbReference type="GO" id="GO:0003677">
    <property type="term" value="F:DNA binding"/>
    <property type="evidence" value="ECO:0007669"/>
    <property type="project" value="UniProtKB-KW"/>
</dbReference>
<feature type="domain" description="HTH lysR-type" evidence="5">
    <location>
        <begin position="10"/>
        <end position="66"/>
    </location>
</feature>
<dbReference type="PRINTS" id="PR00039">
    <property type="entry name" value="HTHLYSR"/>
</dbReference>
<dbReference type="EMBL" id="FQXG01000002">
    <property type="protein sequence ID" value="SHH35162.1"/>
    <property type="molecule type" value="Genomic_DNA"/>
</dbReference>
<dbReference type="InterPro" id="IPR036388">
    <property type="entry name" value="WH-like_DNA-bd_sf"/>
</dbReference>
<dbReference type="RefSeq" id="WP_067663091.1">
    <property type="nucleotide sequence ID" value="NZ_FQXG01000002.1"/>
</dbReference>
<dbReference type="Pfam" id="PF03466">
    <property type="entry name" value="LysR_substrate"/>
    <property type="match status" value="1"/>
</dbReference>
<evidence type="ECO:0000313" key="6">
    <source>
        <dbReference type="EMBL" id="SHH35162.1"/>
    </source>
</evidence>
<dbReference type="InterPro" id="IPR000847">
    <property type="entry name" value="LysR_HTH_N"/>
</dbReference>
<evidence type="ECO:0000256" key="1">
    <source>
        <dbReference type="ARBA" id="ARBA00009437"/>
    </source>
</evidence>
<dbReference type="Gene3D" id="1.10.10.10">
    <property type="entry name" value="Winged helix-like DNA-binding domain superfamily/Winged helix DNA-binding domain"/>
    <property type="match status" value="1"/>
</dbReference>
<dbReference type="InterPro" id="IPR050389">
    <property type="entry name" value="LysR-type_TF"/>
</dbReference>
<keyword evidence="4" id="KW-0804">Transcription</keyword>
<dbReference type="Gene3D" id="3.40.190.10">
    <property type="entry name" value="Periplasmic binding protein-like II"/>
    <property type="match status" value="2"/>
</dbReference>
<sequence length="313" mass="34395">MDLDAIFRKDLNLLVALKILLEEGSVSAAAERLNLSQSAASRILGRLRSLTGDPLFIRQGQRLVPTERALQLGQALGEPLSTLGQLLTPDSFDPGQCQQRFTIAATDYAVQTILPFALPRLYDAAPNIELDFTPVQHDRLLEQLTSGGGDMAICRKNRSIEPLQSVDLGPVGVFCLLAPDHPLANEPLTLEGYLHYPHALIAISDGVKALLDDALASHPPRKLVLRAYHLQTALAVLDTLPLILTVPADLAYLVAKEHGLLIRPLPFEFQPFQYSLIWHPRCEFAPAQAWLRGELQSACTELINDRIRAMGLA</sequence>
<organism evidence="6 7">
    <name type="scientific">Ferrimonas marina</name>
    <dbReference type="NCBI Taxonomy" id="299255"/>
    <lineage>
        <taxon>Bacteria</taxon>
        <taxon>Pseudomonadati</taxon>
        <taxon>Pseudomonadota</taxon>
        <taxon>Gammaproteobacteria</taxon>
        <taxon>Alteromonadales</taxon>
        <taxon>Ferrimonadaceae</taxon>
        <taxon>Ferrimonas</taxon>
    </lineage>
</organism>
<keyword evidence="7" id="KW-1185">Reference proteome</keyword>
<reference evidence="6 7" key="1">
    <citation type="submission" date="2016-11" db="EMBL/GenBank/DDBJ databases">
        <authorList>
            <person name="Jaros S."/>
            <person name="Januszkiewicz K."/>
            <person name="Wedrychowicz H."/>
        </authorList>
    </citation>
    <scope>NUCLEOTIDE SEQUENCE [LARGE SCALE GENOMIC DNA]</scope>
    <source>
        <strain evidence="6 7">DSM 16917</strain>
    </source>
</reference>
<evidence type="ECO:0000313" key="7">
    <source>
        <dbReference type="Proteomes" id="UP000184268"/>
    </source>
</evidence>
<dbReference type="PANTHER" id="PTHR30118:SF15">
    <property type="entry name" value="TRANSCRIPTIONAL REGULATORY PROTEIN"/>
    <property type="match status" value="1"/>
</dbReference>
<accession>A0A1M5S946</accession>
<evidence type="ECO:0000256" key="2">
    <source>
        <dbReference type="ARBA" id="ARBA00023015"/>
    </source>
</evidence>
<dbReference type="SUPFAM" id="SSF53850">
    <property type="entry name" value="Periplasmic binding protein-like II"/>
    <property type="match status" value="1"/>
</dbReference>
<dbReference type="InterPro" id="IPR005119">
    <property type="entry name" value="LysR_subst-bd"/>
</dbReference>
<proteinExistence type="inferred from homology"/>
<evidence type="ECO:0000256" key="3">
    <source>
        <dbReference type="ARBA" id="ARBA00023125"/>
    </source>
</evidence>
<dbReference type="Pfam" id="PF00126">
    <property type="entry name" value="HTH_1"/>
    <property type="match status" value="1"/>
</dbReference>
<keyword evidence="2" id="KW-0805">Transcription regulation</keyword>
<dbReference type="STRING" id="299255.SAMN02745129_1919"/>
<name>A0A1M5S946_9GAMM</name>
<evidence type="ECO:0000259" key="5">
    <source>
        <dbReference type="PROSITE" id="PS50931"/>
    </source>
</evidence>
<gene>
    <name evidence="6" type="ORF">SAMN02745129_1919</name>
</gene>
<dbReference type="OrthoDB" id="6621790at2"/>
<dbReference type="GO" id="GO:0003700">
    <property type="term" value="F:DNA-binding transcription factor activity"/>
    <property type="evidence" value="ECO:0007669"/>
    <property type="project" value="InterPro"/>
</dbReference>
<dbReference type="InterPro" id="IPR037402">
    <property type="entry name" value="YidZ_PBP2"/>
</dbReference>
<dbReference type="Proteomes" id="UP000184268">
    <property type="component" value="Unassembled WGS sequence"/>
</dbReference>
<keyword evidence="3 6" id="KW-0238">DNA-binding</keyword>
<dbReference type="AlphaFoldDB" id="A0A1M5S946"/>
<dbReference type="SUPFAM" id="SSF46785">
    <property type="entry name" value="Winged helix' DNA-binding domain"/>
    <property type="match status" value="1"/>
</dbReference>
<dbReference type="InterPro" id="IPR036390">
    <property type="entry name" value="WH_DNA-bd_sf"/>
</dbReference>
<comment type="similarity">
    <text evidence="1">Belongs to the LysR transcriptional regulatory family.</text>
</comment>